<sequence>MSQFLRRAIRALGPAVPAGRPAEALRAGFGAALGLGAAGVVLLSPVVDPQLGLYLIAPFGATSVLVFAVPSSPLAQPFTAIVGNAVSALVGVAACLLIADPLARIALAVGVAIAAMILCRALHPPGGAVAMTAAMSPGPVLDLGWWFALCPVALGTAALVGAAILYGRPTGRHYPFRQFEDRNSHGTGDPEPAERLGLSEADLNAILGRYRQALNLGVEDLARLIAAAEMQAAGQRAGPIRAADIMSRDLVTVGPGTALREVAALFRQHGFTSIPVVMPGGEFLGVIFQLHLIRCAGEDASRAGRGFRESMARLFGRTAPAGLAARDIMAAEVPVVAPDAPVGALLPPMAEGGCDAVPVLDDGRLVGIVTRTDLIAALARQSLRP</sequence>
<dbReference type="InterPro" id="IPR000644">
    <property type="entry name" value="CBS_dom"/>
</dbReference>
<evidence type="ECO:0000313" key="4">
    <source>
        <dbReference type="EMBL" id="MDP5305512.1"/>
    </source>
</evidence>
<dbReference type="Pfam" id="PF04982">
    <property type="entry name" value="TM_HPP"/>
    <property type="match status" value="1"/>
</dbReference>
<feature type="domain" description="CBS" evidence="3">
    <location>
        <begin position="246"/>
        <end position="302"/>
    </location>
</feature>
<dbReference type="InterPro" id="IPR046342">
    <property type="entry name" value="CBS_dom_sf"/>
</dbReference>
<feature type="domain" description="CBS" evidence="3">
    <location>
        <begin position="329"/>
        <end position="385"/>
    </location>
</feature>
<protein>
    <submittedName>
        <fullName evidence="4">HPP family protein</fullName>
    </submittedName>
</protein>
<dbReference type="SUPFAM" id="SSF54631">
    <property type="entry name" value="CBS-domain pair"/>
    <property type="match status" value="1"/>
</dbReference>
<dbReference type="Proteomes" id="UP001224997">
    <property type="component" value="Unassembled WGS sequence"/>
</dbReference>
<dbReference type="Gene3D" id="3.10.580.10">
    <property type="entry name" value="CBS-domain"/>
    <property type="match status" value="1"/>
</dbReference>
<feature type="transmembrane region" description="Helical" evidence="2">
    <location>
        <begin position="143"/>
        <end position="167"/>
    </location>
</feature>
<accession>A0ABT9J6V3</accession>
<feature type="transmembrane region" description="Helical" evidence="2">
    <location>
        <begin position="24"/>
        <end position="44"/>
    </location>
</feature>
<evidence type="ECO:0000313" key="5">
    <source>
        <dbReference type="Proteomes" id="UP001224997"/>
    </source>
</evidence>
<evidence type="ECO:0000256" key="2">
    <source>
        <dbReference type="SAM" id="Phobius"/>
    </source>
</evidence>
<evidence type="ECO:0000259" key="3">
    <source>
        <dbReference type="PROSITE" id="PS51371"/>
    </source>
</evidence>
<evidence type="ECO:0000256" key="1">
    <source>
        <dbReference type="PROSITE-ProRule" id="PRU00703"/>
    </source>
</evidence>
<feature type="transmembrane region" description="Helical" evidence="2">
    <location>
        <begin position="105"/>
        <end position="123"/>
    </location>
</feature>
<dbReference type="PROSITE" id="PS51371">
    <property type="entry name" value="CBS"/>
    <property type="match status" value="2"/>
</dbReference>
<dbReference type="CDD" id="cd04600">
    <property type="entry name" value="CBS_pair_HPP_assoc"/>
    <property type="match status" value="1"/>
</dbReference>
<comment type="caution">
    <text evidence="4">The sequence shown here is derived from an EMBL/GenBank/DDBJ whole genome shotgun (WGS) entry which is preliminary data.</text>
</comment>
<keyword evidence="2" id="KW-1133">Transmembrane helix</keyword>
<proteinExistence type="predicted"/>
<feature type="transmembrane region" description="Helical" evidence="2">
    <location>
        <begin position="75"/>
        <end position="98"/>
    </location>
</feature>
<gene>
    <name evidence="4" type="ORF">Q5Y72_00170</name>
</gene>
<dbReference type="PANTHER" id="PTHR33741:SF5">
    <property type="entry name" value="TRANSMEMBRANE PROTEIN DDB_G0269096-RELATED"/>
    <property type="match status" value="1"/>
</dbReference>
<dbReference type="PANTHER" id="PTHR33741">
    <property type="entry name" value="TRANSMEMBRANE PROTEIN DDB_G0269096-RELATED"/>
    <property type="match status" value="1"/>
</dbReference>
<keyword evidence="2" id="KW-0812">Transmembrane</keyword>
<name>A0ABT9J6V3_9RHOB</name>
<dbReference type="Pfam" id="PF00571">
    <property type="entry name" value="CBS"/>
    <property type="match status" value="2"/>
</dbReference>
<dbReference type="InterPro" id="IPR007065">
    <property type="entry name" value="HPP"/>
</dbReference>
<organism evidence="4 5">
    <name type="scientific">Paracoccus spongiarum</name>
    <dbReference type="NCBI Taxonomy" id="3064387"/>
    <lineage>
        <taxon>Bacteria</taxon>
        <taxon>Pseudomonadati</taxon>
        <taxon>Pseudomonadota</taxon>
        <taxon>Alphaproteobacteria</taxon>
        <taxon>Rhodobacterales</taxon>
        <taxon>Paracoccaceae</taxon>
        <taxon>Paracoccus</taxon>
    </lineage>
</organism>
<reference evidence="4 5" key="1">
    <citation type="submission" date="2023-08" db="EMBL/GenBank/DDBJ databases">
        <authorList>
            <person name="Park J.-S."/>
        </authorList>
    </citation>
    <scope>NUCLEOTIDE SEQUENCE [LARGE SCALE GENOMIC DNA]</scope>
    <source>
        <strain evidence="4 5">2205BS29-5</strain>
    </source>
</reference>
<dbReference type="InterPro" id="IPR058581">
    <property type="entry name" value="TM_HPP"/>
</dbReference>
<dbReference type="SMART" id="SM00116">
    <property type="entry name" value="CBS"/>
    <property type="match status" value="2"/>
</dbReference>
<keyword evidence="5" id="KW-1185">Reference proteome</keyword>
<dbReference type="RefSeq" id="WP_305961447.1">
    <property type="nucleotide sequence ID" value="NZ_JAVAMQ010000001.1"/>
</dbReference>
<keyword evidence="1" id="KW-0129">CBS domain</keyword>
<keyword evidence="2" id="KW-0472">Membrane</keyword>
<dbReference type="EMBL" id="JAVAMQ010000001">
    <property type="protein sequence ID" value="MDP5305512.1"/>
    <property type="molecule type" value="Genomic_DNA"/>
</dbReference>